<evidence type="ECO:0000256" key="4">
    <source>
        <dbReference type="ARBA" id="ARBA00022475"/>
    </source>
</evidence>
<keyword evidence="10" id="KW-1185">Reference proteome</keyword>
<dbReference type="InterPro" id="IPR007208">
    <property type="entry name" value="MrpF/PhaF-like"/>
</dbReference>
<evidence type="ECO:0000256" key="6">
    <source>
        <dbReference type="ARBA" id="ARBA00022989"/>
    </source>
</evidence>
<proteinExistence type="inferred from homology"/>
<evidence type="ECO:0000313" key="9">
    <source>
        <dbReference type="EMBL" id="KRQ86608.1"/>
    </source>
</evidence>
<comment type="subcellular location">
    <subcellularLocation>
        <location evidence="1">Cell membrane</location>
        <topology evidence="1">Multi-pass membrane protein</topology>
    </subcellularLocation>
</comment>
<comment type="similarity">
    <text evidence="2">Belongs to the CPA3 antiporters (TC 2.A.63) subunit F family.</text>
</comment>
<reference evidence="9 10" key="1">
    <citation type="submission" date="2015-09" db="EMBL/GenBank/DDBJ databases">
        <title>Draft genome sequence of a Caloramator mitchellensis, a moderate thermophile from the Great Artesian Basin of Australia.</title>
        <authorList>
            <person name="Patel B.K."/>
        </authorList>
    </citation>
    <scope>NUCLEOTIDE SEQUENCE [LARGE SCALE GENOMIC DNA]</scope>
    <source>
        <strain evidence="9 10">VF08</strain>
    </source>
</reference>
<evidence type="ECO:0000256" key="2">
    <source>
        <dbReference type="ARBA" id="ARBA00009212"/>
    </source>
</evidence>
<protein>
    <submittedName>
        <fullName evidence="9">Putative monovalent cation/H+ antiporter subunit F</fullName>
    </submittedName>
</protein>
<evidence type="ECO:0000256" key="7">
    <source>
        <dbReference type="ARBA" id="ARBA00023136"/>
    </source>
</evidence>
<dbReference type="PANTHER" id="PTHR34702">
    <property type="entry name" value="NA(+)/H(+) ANTIPORTER SUBUNIT F1"/>
    <property type="match status" value="1"/>
</dbReference>
<dbReference type="Proteomes" id="UP000052015">
    <property type="component" value="Unassembled WGS sequence"/>
</dbReference>
<evidence type="ECO:0000256" key="5">
    <source>
        <dbReference type="ARBA" id="ARBA00022692"/>
    </source>
</evidence>
<name>A0A0R3JSX6_CALMK</name>
<dbReference type="GO" id="GO:0005886">
    <property type="term" value="C:plasma membrane"/>
    <property type="evidence" value="ECO:0007669"/>
    <property type="project" value="UniProtKB-SubCell"/>
</dbReference>
<keyword evidence="4" id="KW-1003">Cell membrane</keyword>
<evidence type="ECO:0000313" key="10">
    <source>
        <dbReference type="Proteomes" id="UP000052015"/>
    </source>
</evidence>
<dbReference type="PANTHER" id="PTHR34702:SF1">
    <property type="entry name" value="NA(+)_H(+) ANTIPORTER SUBUNIT F"/>
    <property type="match status" value="1"/>
</dbReference>
<keyword evidence="7 8" id="KW-0472">Membrane</keyword>
<keyword evidence="5 8" id="KW-0812">Transmembrane</keyword>
<evidence type="ECO:0000256" key="3">
    <source>
        <dbReference type="ARBA" id="ARBA00022448"/>
    </source>
</evidence>
<keyword evidence="3" id="KW-0813">Transport</keyword>
<evidence type="ECO:0000256" key="8">
    <source>
        <dbReference type="SAM" id="Phobius"/>
    </source>
</evidence>
<feature type="transmembrane region" description="Helical" evidence="8">
    <location>
        <begin position="32"/>
        <end position="51"/>
    </location>
</feature>
<evidence type="ECO:0000256" key="1">
    <source>
        <dbReference type="ARBA" id="ARBA00004651"/>
    </source>
</evidence>
<accession>A0A0R3JSX6</accession>
<dbReference type="OrthoDB" id="9799958at2"/>
<gene>
    <name evidence="9" type="ORF">ABG79_01591</name>
</gene>
<dbReference type="EMBL" id="LKHP01000008">
    <property type="protein sequence ID" value="KRQ86608.1"/>
    <property type="molecule type" value="Genomic_DNA"/>
</dbReference>
<comment type="caution">
    <text evidence="9">The sequence shown here is derived from an EMBL/GenBank/DDBJ whole genome shotgun (WGS) entry which is preliminary data.</text>
</comment>
<dbReference type="AlphaFoldDB" id="A0A0R3JSX6"/>
<dbReference type="STRING" id="908809.ABG79_01591"/>
<sequence>MIEFVYVGIFYAILAIILLFRVLKGPSVVDRAVAGDSIDILTAVALISFAVFSNRSIYLDIALVIAILGFIGTVLIARYLEGRL</sequence>
<dbReference type="RefSeq" id="WP_057978869.1">
    <property type="nucleotide sequence ID" value="NZ_LKHP01000008.1"/>
</dbReference>
<feature type="transmembrane region" description="Helical" evidence="8">
    <location>
        <begin position="57"/>
        <end position="80"/>
    </location>
</feature>
<dbReference type="GO" id="GO:0015385">
    <property type="term" value="F:sodium:proton antiporter activity"/>
    <property type="evidence" value="ECO:0007669"/>
    <property type="project" value="TreeGrafter"/>
</dbReference>
<keyword evidence="6 8" id="KW-1133">Transmembrane helix</keyword>
<feature type="transmembrane region" description="Helical" evidence="8">
    <location>
        <begin position="6"/>
        <end position="23"/>
    </location>
</feature>
<dbReference type="Pfam" id="PF04066">
    <property type="entry name" value="MrpF_PhaF"/>
    <property type="match status" value="1"/>
</dbReference>
<organism evidence="9 10">
    <name type="scientific">Caloramator mitchellensis</name>
    <dbReference type="NCBI Taxonomy" id="908809"/>
    <lineage>
        <taxon>Bacteria</taxon>
        <taxon>Bacillati</taxon>
        <taxon>Bacillota</taxon>
        <taxon>Clostridia</taxon>
        <taxon>Eubacteriales</taxon>
        <taxon>Clostridiaceae</taxon>
        <taxon>Caloramator</taxon>
    </lineage>
</organism>